<sequence>MSTKIGRYQLNPIFYAGLVWVGVGLFGKHQTTFLILGLLFMVIGLKRIDPPLPEAKPSDDPEGAAETD</sequence>
<evidence type="ECO:0000256" key="1">
    <source>
        <dbReference type="SAM" id="Phobius"/>
    </source>
</evidence>
<dbReference type="EMBL" id="RWIS01000012">
    <property type="protein sequence ID" value="RSK29585.1"/>
    <property type="molecule type" value="Genomic_DNA"/>
</dbReference>
<feature type="transmembrane region" description="Helical" evidence="1">
    <location>
        <begin position="12"/>
        <end position="43"/>
    </location>
</feature>
<dbReference type="AlphaFoldDB" id="A0A3R9LWQ2"/>
<organism evidence="2 3">
    <name type="scientific">Hymenobacter metallilatus</name>
    <dbReference type="NCBI Taxonomy" id="2493666"/>
    <lineage>
        <taxon>Bacteria</taxon>
        <taxon>Pseudomonadati</taxon>
        <taxon>Bacteroidota</taxon>
        <taxon>Cytophagia</taxon>
        <taxon>Cytophagales</taxon>
        <taxon>Hymenobacteraceae</taxon>
        <taxon>Hymenobacter</taxon>
    </lineage>
</organism>
<reference evidence="2 3" key="1">
    <citation type="submission" date="2018-12" db="EMBL/GenBank/DDBJ databases">
        <authorList>
            <person name="Feng G."/>
            <person name="Zhu H."/>
        </authorList>
    </citation>
    <scope>NUCLEOTIDE SEQUENCE [LARGE SCALE GENOMIC DNA]</scope>
    <source>
        <strain evidence="2 3">9PBR-2</strain>
    </source>
</reference>
<dbReference type="Proteomes" id="UP000280066">
    <property type="component" value="Unassembled WGS sequence"/>
</dbReference>
<keyword evidence="1" id="KW-1133">Transmembrane helix</keyword>
<dbReference type="OrthoDB" id="9920325at2"/>
<name>A0A3R9LWQ2_9BACT</name>
<protein>
    <submittedName>
        <fullName evidence="2">Uncharacterized protein</fullName>
    </submittedName>
</protein>
<comment type="caution">
    <text evidence="2">The sequence shown here is derived from an EMBL/GenBank/DDBJ whole genome shotgun (WGS) entry which is preliminary data.</text>
</comment>
<proteinExistence type="predicted"/>
<evidence type="ECO:0000313" key="2">
    <source>
        <dbReference type="EMBL" id="RSK29585.1"/>
    </source>
</evidence>
<keyword evidence="1" id="KW-0472">Membrane</keyword>
<keyword evidence="3" id="KW-1185">Reference proteome</keyword>
<dbReference type="RefSeq" id="WP_125432864.1">
    <property type="nucleotide sequence ID" value="NZ_RWIS01000012.1"/>
</dbReference>
<accession>A0A3R9LWQ2</accession>
<keyword evidence="1" id="KW-0812">Transmembrane</keyword>
<evidence type="ECO:0000313" key="3">
    <source>
        <dbReference type="Proteomes" id="UP000280066"/>
    </source>
</evidence>
<gene>
    <name evidence="2" type="ORF">EI290_17100</name>
</gene>